<comment type="function">
    <text evidence="10">Substrate-recognition component of the SCF(FBXL21) E3 ubiquitin ligase complex involved in circadian rhythm function. Plays a key role in the maintenance of both the speed and the robustness of the circadian clock oscillation. The SCF(FBXL21) complex mainly acts in the cytosol and mediates ubiquitination of CRY proteins (CRY1 and CRY2), leading to CRY proteins stabilization. The SCF(FBXL21) complex counteracts the activity of the SCF(FBXL3) complex and protects CRY proteins from degradation. Involved in the hypothalamic suprachiasmatic nucleus (SCN) clock regulating temporal organization of the daily activities.</text>
</comment>
<evidence type="ECO:0000259" key="14">
    <source>
        <dbReference type="PROSITE" id="PS50181"/>
    </source>
</evidence>
<evidence type="ECO:0000256" key="10">
    <source>
        <dbReference type="ARBA" id="ARBA00058466"/>
    </source>
</evidence>
<evidence type="ECO:0000256" key="12">
    <source>
        <dbReference type="ARBA" id="ARBA00080490"/>
    </source>
</evidence>
<dbReference type="FunFam" id="3.80.10.10:FF:000010">
    <property type="entry name" value="F-box/LRR-repeat protein 3 isoform X1"/>
    <property type="match status" value="1"/>
</dbReference>
<evidence type="ECO:0000313" key="16">
    <source>
        <dbReference type="Proteomes" id="UP000314981"/>
    </source>
</evidence>
<evidence type="ECO:0000256" key="7">
    <source>
        <dbReference type="ARBA" id="ARBA00022786"/>
    </source>
</evidence>
<feature type="region of interest" description="Disordered" evidence="13">
    <location>
        <begin position="1"/>
        <end position="64"/>
    </location>
</feature>
<dbReference type="GO" id="GO:0005829">
    <property type="term" value="C:cytosol"/>
    <property type="evidence" value="ECO:0007669"/>
    <property type="project" value="UniProtKB-SubCell"/>
</dbReference>
<sequence length="502" mass="56168">MRMRGRPGAGPGEGLGDARELWGLRPGPSVSGSRAAAQSSDGGELGRRRSPAGESPGARKDTRWCVSRMKRNRLSFMNKVLQSSPAVKQPKLGCHSSLSQTHMRAALLDWGNLPHHVVLRIFQYLPLIDRARASSVCRRWNEVFHIPDLWRKFEFELNQSAASYFNSTHPDLIQQIIKKHAAHLQYVSFKVDSSTESAEAACGILSQLVNCSIQTLGLISTAKPSFLNMSKSHFVSALTVLFVNSKSLSSIKIEDTPVDDPSLSILVANNSGTLRRLKMSSCPHVSSNEILCVADHCQGLRELALNYYMLSDKLLLALSNETHVNLEHLRIDVMGENAGQIEFHSIKRQSWDALIKHSPGVNVVMYFFLYEEEMETFFKEETPVTHLYFGRSVSKEILGRLGLNCPRLTELVVCANGIQVIDTELICIAEHCKNLTALGLSECEVSCSAFIEFVRLCGRKLTHLSIMEEVLIPDDVYSLDEIHTEVSKYLGRIWFPDVMPLW</sequence>
<name>A0A4W2DBI8_BOBOX</name>
<dbReference type="PROSITE" id="PS50181">
    <property type="entry name" value="FBOX"/>
    <property type="match status" value="1"/>
</dbReference>
<keyword evidence="7" id="KW-0833">Ubl conjugation pathway</keyword>
<evidence type="ECO:0000313" key="15">
    <source>
        <dbReference type="Ensembl" id="ENSBIXP00000023383.1"/>
    </source>
</evidence>
<dbReference type="GO" id="GO:0048511">
    <property type="term" value="P:rhythmic process"/>
    <property type="evidence" value="ECO:0007669"/>
    <property type="project" value="UniProtKB-KW"/>
</dbReference>
<dbReference type="Proteomes" id="UP000314981">
    <property type="component" value="Chromosome 7"/>
</dbReference>
<evidence type="ECO:0000256" key="8">
    <source>
        <dbReference type="ARBA" id="ARBA00023108"/>
    </source>
</evidence>
<dbReference type="CDD" id="cd23956">
    <property type="entry name" value="FBXL21_LRR"/>
    <property type="match status" value="1"/>
</dbReference>
<dbReference type="Pfam" id="PF12937">
    <property type="entry name" value="F-box-like"/>
    <property type="match status" value="1"/>
</dbReference>
<evidence type="ECO:0000256" key="9">
    <source>
        <dbReference type="ARBA" id="ARBA00023242"/>
    </source>
</evidence>
<dbReference type="CDD" id="cd22179">
    <property type="entry name" value="F-box_FBXL21"/>
    <property type="match status" value="1"/>
</dbReference>
<evidence type="ECO:0000256" key="11">
    <source>
        <dbReference type="ARBA" id="ARBA00074034"/>
    </source>
</evidence>
<keyword evidence="4" id="KW-0963">Cytoplasm</keyword>
<keyword evidence="6" id="KW-0677">Repeat</keyword>
<feature type="compositionally biased region" description="Polar residues" evidence="13">
    <location>
        <begin position="30"/>
        <end position="41"/>
    </location>
</feature>
<reference evidence="15" key="3">
    <citation type="submission" date="2025-09" db="UniProtKB">
        <authorList>
            <consortium name="Ensembl"/>
        </authorList>
    </citation>
    <scope>IDENTIFICATION</scope>
</reference>
<evidence type="ECO:0000256" key="3">
    <source>
        <dbReference type="ARBA" id="ARBA00004906"/>
    </source>
</evidence>
<dbReference type="Ensembl" id="ENSBIXT00000050951.1">
    <property type="protein sequence ID" value="ENSBIXP00000023383.1"/>
    <property type="gene ID" value="ENSBIXG00000025891.1"/>
</dbReference>
<dbReference type="FunFam" id="1.20.1280.50:FF:000005">
    <property type="entry name" value="F-box/LRR-repeat protein 3 isoform X1"/>
    <property type="match status" value="1"/>
</dbReference>
<comment type="subcellular location">
    <subcellularLocation>
        <location evidence="2">Cytoplasm</location>
        <location evidence="2">Cytosol</location>
    </subcellularLocation>
    <subcellularLocation>
        <location evidence="1">Nucleus</location>
    </subcellularLocation>
</comment>
<evidence type="ECO:0000256" key="6">
    <source>
        <dbReference type="ARBA" id="ARBA00022737"/>
    </source>
</evidence>
<evidence type="ECO:0000256" key="13">
    <source>
        <dbReference type="SAM" id="MobiDB-lite"/>
    </source>
</evidence>
<dbReference type="AlphaFoldDB" id="A0A4W2DBI8"/>
<dbReference type="PANTHER" id="PTHR20933">
    <property type="entry name" value="F-BOX ONLY PROTEIN 33"/>
    <property type="match status" value="1"/>
</dbReference>
<reference evidence="15 16" key="1">
    <citation type="submission" date="2018-11" db="EMBL/GenBank/DDBJ databases">
        <title>Haplotype-resolved cattle genomes.</title>
        <authorList>
            <person name="Low W.Y."/>
            <person name="Tearle R."/>
            <person name="Bickhart D.M."/>
            <person name="Rosen B.D."/>
            <person name="Koren S."/>
            <person name="Rhie A."/>
            <person name="Hiendleder S."/>
            <person name="Phillippy A.M."/>
            <person name="Smith T.P.L."/>
            <person name="Williams J.L."/>
        </authorList>
    </citation>
    <scope>NUCLEOTIDE SEQUENCE [LARGE SCALE GENOMIC DNA]</scope>
</reference>
<dbReference type="Gene3D" id="1.20.1280.50">
    <property type="match status" value="1"/>
</dbReference>
<dbReference type="InterPro" id="IPR036047">
    <property type="entry name" value="F-box-like_dom_sf"/>
</dbReference>
<keyword evidence="9" id="KW-0539">Nucleus</keyword>
<reference evidence="15" key="2">
    <citation type="submission" date="2025-08" db="UniProtKB">
        <authorList>
            <consortium name="Ensembl"/>
        </authorList>
    </citation>
    <scope>IDENTIFICATION</scope>
</reference>
<accession>A0A4W2DBI8</accession>
<proteinExistence type="predicted"/>
<dbReference type="InterPro" id="IPR032675">
    <property type="entry name" value="LRR_dom_sf"/>
</dbReference>
<keyword evidence="5" id="KW-0433">Leucine-rich repeat</keyword>
<evidence type="ECO:0000256" key="1">
    <source>
        <dbReference type="ARBA" id="ARBA00004123"/>
    </source>
</evidence>
<protein>
    <recommendedName>
        <fullName evidence="11">F-box/LRR-repeat protein 21</fullName>
    </recommendedName>
    <alternativeName>
        <fullName evidence="12">F-box and leucine-rich repeat protein 21</fullName>
    </alternativeName>
</protein>
<dbReference type="PANTHER" id="PTHR20933:SF3">
    <property type="entry name" value="F-BOX ONLY PROTEIN 33"/>
    <property type="match status" value="1"/>
</dbReference>
<dbReference type="InterPro" id="IPR001810">
    <property type="entry name" value="F-box_dom"/>
</dbReference>
<organism evidence="15 16">
    <name type="scientific">Bos indicus x Bos taurus</name>
    <name type="common">Hybrid cattle</name>
    <dbReference type="NCBI Taxonomy" id="30522"/>
    <lineage>
        <taxon>Eukaryota</taxon>
        <taxon>Metazoa</taxon>
        <taxon>Chordata</taxon>
        <taxon>Craniata</taxon>
        <taxon>Vertebrata</taxon>
        <taxon>Euteleostomi</taxon>
        <taxon>Mammalia</taxon>
        <taxon>Eutheria</taxon>
        <taxon>Laurasiatheria</taxon>
        <taxon>Artiodactyla</taxon>
        <taxon>Ruminantia</taxon>
        <taxon>Pecora</taxon>
        <taxon>Bovidae</taxon>
        <taxon>Bovinae</taxon>
        <taxon>Bos</taxon>
    </lineage>
</organism>
<evidence type="ECO:0000256" key="2">
    <source>
        <dbReference type="ARBA" id="ARBA00004514"/>
    </source>
</evidence>
<dbReference type="SUPFAM" id="SSF52047">
    <property type="entry name" value="RNI-like"/>
    <property type="match status" value="1"/>
</dbReference>
<dbReference type="SUPFAM" id="SSF81383">
    <property type="entry name" value="F-box domain"/>
    <property type="match status" value="1"/>
</dbReference>
<gene>
    <name evidence="15" type="primary">LOC113895336</name>
</gene>
<dbReference type="Gene3D" id="3.80.10.10">
    <property type="entry name" value="Ribonuclease Inhibitor"/>
    <property type="match status" value="1"/>
</dbReference>
<dbReference type="GO" id="GO:0042752">
    <property type="term" value="P:regulation of circadian rhythm"/>
    <property type="evidence" value="ECO:0007669"/>
    <property type="project" value="UniProtKB-ARBA"/>
</dbReference>
<dbReference type="GO" id="GO:0005634">
    <property type="term" value="C:nucleus"/>
    <property type="evidence" value="ECO:0007669"/>
    <property type="project" value="UniProtKB-SubCell"/>
</dbReference>
<evidence type="ECO:0000256" key="4">
    <source>
        <dbReference type="ARBA" id="ARBA00022490"/>
    </source>
</evidence>
<keyword evidence="16" id="KW-1185">Reference proteome</keyword>
<evidence type="ECO:0000256" key="5">
    <source>
        <dbReference type="ARBA" id="ARBA00022614"/>
    </source>
</evidence>
<dbReference type="SMART" id="SM00256">
    <property type="entry name" value="FBOX"/>
    <property type="match status" value="1"/>
</dbReference>
<dbReference type="GO" id="GO:0031398">
    <property type="term" value="P:positive regulation of protein ubiquitination"/>
    <property type="evidence" value="ECO:0007669"/>
    <property type="project" value="TreeGrafter"/>
</dbReference>
<feature type="domain" description="F-box" evidence="14">
    <location>
        <begin position="107"/>
        <end position="153"/>
    </location>
</feature>
<comment type="pathway">
    <text evidence="3">Protein modification; protein ubiquitination.</text>
</comment>
<keyword evidence="8" id="KW-0090">Biological rhythms</keyword>